<dbReference type="FunCoup" id="F0ZI59">
    <property type="interactions" value="367"/>
</dbReference>
<evidence type="ECO:0000256" key="1">
    <source>
        <dbReference type="ARBA" id="ARBA00004305"/>
    </source>
</evidence>
<dbReference type="Pfam" id="PF13603">
    <property type="entry name" value="tRNA-synt_1_2"/>
    <property type="match status" value="1"/>
</dbReference>
<dbReference type="HAMAP" id="MF_00049_B">
    <property type="entry name" value="Leu_tRNA_synth_B"/>
    <property type="match status" value="1"/>
</dbReference>
<evidence type="ECO:0000259" key="15">
    <source>
        <dbReference type="Pfam" id="PF13603"/>
    </source>
</evidence>
<evidence type="ECO:0000313" key="17">
    <source>
        <dbReference type="Proteomes" id="UP000001064"/>
    </source>
</evidence>
<dbReference type="GO" id="GO:0005759">
    <property type="term" value="C:mitochondrial matrix"/>
    <property type="evidence" value="ECO:0007669"/>
    <property type="project" value="UniProtKB-SubCell"/>
</dbReference>
<evidence type="ECO:0000256" key="9">
    <source>
        <dbReference type="ARBA" id="ARBA00030520"/>
    </source>
</evidence>
<dbReference type="FunFam" id="3.40.50.620:FF:000100">
    <property type="entry name" value="probable leucine--tRNA ligase, mitochondrial"/>
    <property type="match status" value="1"/>
</dbReference>
<evidence type="ECO:0000256" key="3">
    <source>
        <dbReference type="ARBA" id="ARBA00013164"/>
    </source>
</evidence>
<dbReference type="Gene3D" id="3.40.50.620">
    <property type="entry name" value="HUPs"/>
    <property type="match status" value="2"/>
</dbReference>
<dbReference type="InterPro" id="IPR025709">
    <property type="entry name" value="Leu_tRNA-synth_edit"/>
</dbReference>
<dbReference type="RefSeq" id="XP_003287103.1">
    <property type="nucleotide sequence ID" value="XM_003287055.1"/>
</dbReference>
<dbReference type="InParanoid" id="F0ZI59"/>
<organism evidence="16 17">
    <name type="scientific">Dictyostelium purpureum</name>
    <name type="common">Slime mold</name>
    <dbReference type="NCBI Taxonomy" id="5786"/>
    <lineage>
        <taxon>Eukaryota</taxon>
        <taxon>Amoebozoa</taxon>
        <taxon>Evosea</taxon>
        <taxon>Eumycetozoa</taxon>
        <taxon>Dictyostelia</taxon>
        <taxon>Dictyosteliales</taxon>
        <taxon>Dictyosteliaceae</taxon>
        <taxon>Dictyostelium</taxon>
    </lineage>
</organism>
<dbReference type="InterPro" id="IPR009008">
    <property type="entry name" value="Val/Leu/Ile-tRNA-synth_edit"/>
</dbReference>
<dbReference type="GO" id="GO:0002161">
    <property type="term" value="F:aminoacyl-tRNA deacylase activity"/>
    <property type="evidence" value="ECO:0007669"/>
    <property type="project" value="InterPro"/>
</dbReference>
<comment type="subcellular location">
    <subcellularLocation>
        <location evidence="1">Mitochondrion matrix</location>
    </subcellularLocation>
</comment>
<keyword evidence="5 11" id="KW-0547">Nucleotide-binding</keyword>
<dbReference type="EMBL" id="GL871029">
    <property type="protein sequence ID" value="EGC36349.1"/>
    <property type="molecule type" value="Genomic_DNA"/>
</dbReference>
<keyword evidence="4 11" id="KW-0436">Ligase</keyword>
<accession>F0ZI59</accession>
<dbReference type="OMA" id="GIEHACM"/>
<dbReference type="STRING" id="5786.F0ZI59"/>
<evidence type="ECO:0000256" key="2">
    <source>
        <dbReference type="ARBA" id="ARBA00005594"/>
    </source>
</evidence>
<keyword evidence="8 11" id="KW-0030">Aminoacyl-tRNA synthetase</keyword>
<dbReference type="InterPro" id="IPR013155">
    <property type="entry name" value="M/V/L/I-tRNA-synth_anticd-bd"/>
</dbReference>
<keyword evidence="6 11" id="KW-0067">ATP-binding</keyword>
<dbReference type="InterPro" id="IPR001412">
    <property type="entry name" value="aa-tRNA-synth_I_CS"/>
</dbReference>
<dbReference type="KEGG" id="dpp:DICPUDRAFT_94325"/>
<keyword evidence="7 11" id="KW-0648">Protein biosynthesis</keyword>
<dbReference type="GO" id="GO:0004823">
    <property type="term" value="F:leucine-tRNA ligase activity"/>
    <property type="evidence" value="ECO:0000318"/>
    <property type="project" value="GO_Central"/>
</dbReference>
<dbReference type="PANTHER" id="PTHR43740:SF2">
    <property type="entry name" value="LEUCINE--TRNA LIGASE, MITOCHONDRIAL"/>
    <property type="match status" value="1"/>
</dbReference>
<comment type="similarity">
    <text evidence="2 11">Belongs to the class-I aminoacyl-tRNA synthetase family.</text>
</comment>
<evidence type="ECO:0000256" key="11">
    <source>
        <dbReference type="RuleBase" id="RU363035"/>
    </source>
</evidence>
<evidence type="ECO:0000259" key="14">
    <source>
        <dbReference type="Pfam" id="PF09334"/>
    </source>
</evidence>
<evidence type="ECO:0000256" key="6">
    <source>
        <dbReference type="ARBA" id="ARBA00022840"/>
    </source>
</evidence>
<dbReference type="GeneID" id="10500747"/>
<dbReference type="eggNOG" id="KOG0435">
    <property type="taxonomic scope" value="Eukaryota"/>
</dbReference>
<dbReference type="AlphaFoldDB" id="F0ZI59"/>
<dbReference type="EC" id="6.1.1.4" evidence="3"/>
<dbReference type="Pfam" id="PF00133">
    <property type="entry name" value="tRNA-synt_1"/>
    <property type="match status" value="1"/>
</dbReference>
<proteinExistence type="inferred from homology"/>
<dbReference type="InterPro" id="IPR002300">
    <property type="entry name" value="aa-tRNA-synth_Ia"/>
</dbReference>
<evidence type="ECO:0000256" key="10">
    <source>
        <dbReference type="ARBA" id="ARBA00047469"/>
    </source>
</evidence>
<dbReference type="SUPFAM" id="SSF50677">
    <property type="entry name" value="ValRS/IleRS/LeuRS editing domain"/>
    <property type="match status" value="1"/>
</dbReference>
<feature type="domain" description="Methionyl/Leucyl tRNA synthetase" evidence="14">
    <location>
        <begin position="58"/>
        <end position="191"/>
    </location>
</feature>
<name>F0ZI59_DICPU</name>
<dbReference type="InterPro" id="IPR014729">
    <property type="entry name" value="Rossmann-like_a/b/a_fold"/>
</dbReference>
<feature type="domain" description="Leucyl-tRNA synthetase editing" evidence="15">
    <location>
        <begin position="240"/>
        <end position="435"/>
    </location>
</feature>
<feature type="domain" description="Methionyl/Valyl/Leucyl/Isoleucyl-tRNA synthetase anticodon-binding" evidence="13">
    <location>
        <begin position="733"/>
        <end position="860"/>
    </location>
</feature>
<dbReference type="Gene3D" id="1.10.730.10">
    <property type="entry name" value="Isoleucyl-tRNA Synthetase, Domain 1"/>
    <property type="match status" value="1"/>
</dbReference>
<dbReference type="OrthoDB" id="15954at2759"/>
<dbReference type="CDD" id="cd00812">
    <property type="entry name" value="LeuRS_core"/>
    <property type="match status" value="1"/>
</dbReference>
<dbReference type="GO" id="GO:0005739">
    <property type="term" value="C:mitochondrion"/>
    <property type="evidence" value="ECO:0000318"/>
    <property type="project" value="GO_Central"/>
</dbReference>
<evidence type="ECO:0000259" key="12">
    <source>
        <dbReference type="Pfam" id="PF00133"/>
    </source>
</evidence>
<feature type="domain" description="Aminoacyl-tRNA synthetase class Ia" evidence="12">
    <location>
        <begin position="447"/>
        <end position="604"/>
    </location>
</feature>
<dbReference type="InterPro" id="IPR002302">
    <property type="entry name" value="Leu-tRNA-ligase"/>
</dbReference>
<evidence type="ECO:0000256" key="8">
    <source>
        <dbReference type="ARBA" id="ARBA00023146"/>
    </source>
</evidence>
<dbReference type="FunFam" id="1.10.730.10:FF:000011">
    <property type="entry name" value="Leucine--tRNA ligase chloroplastic/mitochondrial"/>
    <property type="match status" value="1"/>
</dbReference>
<dbReference type="FunFam" id="3.40.50.620:FF:000003">
    <property type="entry name" value="Leucine--tRNA ligase"/>
    <property type="match status" value="1"/>
</dbReference>
<dbReference type="Pfam" id="PF09334">
    <property type="entry name" value="tRNA-synt_1g"/>
    <property type="match status" value="1"/>
</dbReference>
<dbReference type="NCBIfam" id="TIGR00396">
    <property type="entry name" value="leuS_bact"/>
    <property type="match status" value="1"/>
</dbReference>
<keyword evidence="17" id="KW-1185">Reference proteome</keyword>
<comment type="catalytic activity">
    <reaction evidence="10">
        <text>tRNA(Leu) + L-leucine + ATP = L-leucyl-tRNA(Leu) + AMP + diphosphate</text>
        <dbReference type="Rhea" id="RHEA:11688"/>
        <dbReference type="Rhea" id="RHEA-COMP:9613"/>
        <dbReference type="Rhea" id="RHEA-COMP:9622"/>
        <dbReference type="ChEBI" id="CHEBI:30616"/>
        <dbReference type="ChEBI" id="CHEBI:33019"/>
        <dbReference type="ChEBI" id="CHEBI:57427"/>
        <dbReference type="ChEBI" id="CHEBI:78442"/>
        <dbReference type="ChEBI" id="CHEBI:78494"/>
        <dbReference type="ChEBI" id="CHEBI:456215"/>
        <dbReference type="EC" id="6.1.1.4"/>
    </reaction>
</comment>
<dbReference type="InterPro" id="IPR009080">
    <property type="entry name" value="tRNAsynth_Ia_anticodon-bd"/>
</dbReference>
<dbReference type="Proteomes" id="UP000001064">
    <property type="component" value="Unassembled WGS sequence"/>
</dbReference>
<evidence type="ECO:0000313" key="16">
    <source>
        <dbReference type="EMBL" id="EGC36349.1"/>
    </source>
</evidence>
<gene>
    <name evidence="16" type="ORF">DICPUDRAFT_94325</name>
</gene>
<dbReference type="GO" id="GO:0032543">
    <property type="term" value="P:mitochondrial translation"/>
    <property type="evidence" value="ECO:0000318"/>
    <property type="project" value="GO_Central"/>
</dbReference>
<dbReference type="PANTHER" id="PTHR43740">
    <property type="entry name" value="LEUCYL-TRNA SYNTHETASE"/>
    <property type="match status" value="1"/>
</dbReference>
<evidence type="ECO:0000256" key="5">
    <source>
        <dbReference type="ARBA" id="ARBA00022741"/>
    </source>
</evidence>
<dbReference type="InterPro" id="IPR015413">
    <property type="entry name" value="Methionyl/Leucyl_tRNA_Synth"/>
</dbReference>
<dbReference type="GO" id="GO:0006429">
    <property type="term" value="P:leucyl-tRNA aminoacylation"/>
    <property type="evidence" value="ECO:0000318"/>
    <property type="project" value="GO_Central"/>
</dbReference>
<sequence length="911" mass="104665">MYNLYKNILNKPVKILPKCNITNINNNNNNGFYIKSFFSTNNNPKTPSEKEKFYSLSQFPYPSGNLHMGHVRVYSISDCIARLKRMQGYDVIHPMGWDAFGLPAENAAIDKKVSPSYWTNLNINTMKDQLKRLDLHFDWDRELSTCNKDYYRWTQDIFLKLFKSGLAYRKSATVNWDPIDQTVLANEQVDAQGRSWRSNAIVEKKEMKQWFFKITAMADRLHDDLDTLPGWSDEIKNMQKEWIGRSHGHLITFKFIKPSNSGANLEPLSDITVFTTRAETIFGASFVSISPQHKEVEIIKKYLSKDRLAEFEDYLAKVEELKKKNGFEEDEKNLMAFNTGLTLLQPITNNQVPLVFSNFVHADYGTGAVMGVPSHNRADNQVAKQLSLPLFNVIEPPSGKTLEELGDCYDESSGYLINSGEFTGKSFKEFISHMESKELVQKQTNYRIHDWLISRQRYWGTPIPIIICEKCGDVPVPESELPVVLPTDIEFTGKGNLLNQLEDWKKVKCPCCGNSNATRETDTMDTFVDSSWYYLRFLDNKNDNAMFKPEIVNKYMPVDVYVGGIEHAILHLLYSRFFTKFLKDQDLIQHSEPFKVLLAQGLVKSPTYRDEVTNKPIHPNDLEWVKGSKQPINKLTGNKVNITIEKMSKSKLNGIDPNEMIDKYGSDTLKSYILFKAPPQNSLDWDSDGIEGCRKWLKRVESLTTQFVEEFSLESPITQDKFTDKQKKELKEMEFEAHSTIDRVTESIDKHSFNTGISALMQLSNTLQKIQLKSTKEYYSCLRLLNLLLFPYAPKYSEINWKLLIDDIKNKDYGVGLEEQSCGSSNDSNIHNQKWPKPSSKALTRDSISLVVQFDGKTRGLLEDIPVSVTDFESLVKESSKFSNRFTDKTVDKVFIGQTKTGFSINFIFKK</sequence>
<dbReference type="Pfam" id="PF08264">
    <property type="entry name" value="Anticodon_1"/>
    <property type="match status" value="1"/>
</dbReference>
<dbReference type="SUPFAM" id="SSF52374">
    <property type="entry name" value="Nucleotidylyl transferase"/>
    <property type="match status" value="1"/>
</dbReference>
<protein>
    <recommendedName>
        <fullName evidence="3">leucine--tRNA ligase</fullName>
        <ecNumber evidence="3">6.1.1.4</ecNumber>
    </recommendedName>
    <alternativeName>
        <fullName evidence="9">Leucyl-tRNA synthetase</fullName>
    </alternativeName>
</protein>
<evidence type="ECO:0000256" key="7">
    <source>
        <dbReference type="ARBA" id="ARBA00022917"/>
    </source>
</evidence>
<evidence type="ECO:0000256" key="4">
    <source>
        <dbReference type="ARBA" id="ARBA00022598"/>
    </source>
</evidence>
<dbReference type="VEuPathDB" id="AmoebaDB:DICPUDRAFT_94325"/>
<dbReference type="SUPFAM" id="SSF47323">
    <property type="entry name" value="Anticodon-binding domain of a subclass of class I aminoacyl-tRNA synthetases"/>
    <property type="match status" value="1"/>
</dbReference>
<evidence type="ECO:0000259" key="13">
    <source>
        <dbReference type="Pfam" id="PF08264"/>
    </source>
</evidence>
<reference evidence="17" key="1">
    <citation type="journal article" date="2011" name="Genome Biol.">
        <title>Comparative genomics of the social amoebae Dictyostelium discoideum and Dictyostelium purpureum.</title>
        <authorList>
            <consortium name="US DOE Joint Genome Institute (JGI-PGF)"/>
            <person name="Sucgang R."/>
            <person name="Kuo A."/>
            <person name="Tian X."/>
            <person name="Salerno W."/>
            <person name="Parikh A."/>
            <person name="Feasley C.L."/>
            <person name="Dalin E."/>
            <person name="Tu H."/>
            <person name="Huang E."/>
            <person name="Barry K."/>
            <person name="Lindquist E."/>
            <person name="Shapiro H."/>
            <person name="Bruce D."/>
            <person name="Schmutz J."/>
            <person name="Salamov A."/>
            <person name="Fey P."/>
            <person name="Gaudet P."/>
            <person name="Anjard C."/>
            <person name="Babu M.M."/>
            <person name="Basu S."/>
            <person name="Bushmanova Y."/>
            <person name="van der Wel H."/>
            <person name="Katoh-Kurasawa M."/>
            <person name="Dinh C."/>
            <person name="Coutinho P.M."/>
            <person name="Saito T."/>
            <person name="Elias M."/>
            <person name="Schaap P."/>
            <person name="Kay R.R."/>
            <person name="Henrissat B."/>
            <person name="Eichinger L."/>
            <person name="Rivero F."/>
            <person name="Putnam N.H."/>
            <person name="West C.M."/>
            <person name="Loomis W.F."/>
            <person name="Chisholm R.L."/>
            <person name="Shaulsky G."/>
            <person name="Strassmann J.E."/>
            <person name="Queller D.C."/>
            <person name="Kuspa A."/>
            <person name="Grigoriev I.V."/>
        </authorList>
    </citation>
    <scope>NUCLEOTIDE SEQUENCE [LARGE SCALE GENOMIC DNA]</scope>
    <source>
        <strain evidence="17">QSDP1</strain>
    </source>
</reference>
<dbReference type="PROSITE" id="PS00178">
    <property type="entry name" value="AA_TRNA_LIGASE_I"/>
    <property type="match status" value="1"/>
</dbReference>
<dbReference type="PRINTS" id="PR00985">
    <property type="entry name" value="TRNASYNTHLEU"/>
</dbReference>
<dbReference type="GO" id="GO:0005524">
    <property type="term" value="F:ATP binding"/>
    <property type="evidence" value="ECO:0007669"/>
    <property type="project" value="UniProtKB-KW"/>
</dbReference>